<evidence type="ECO:0000313" key="2">
    <source>
        <dbReference type="Proteomes" id="UP000827986"/>
    </source>
</evidence>
<dbReference type="AlphaFoldDB" id="A0A9D3WUW7"/>
<dbReference type="Proteomes" id="UP000827986">
    <property type="component" value="Unassembled WGS sequence"/>
</dbReference>
<dbReference type="GO" id="GO:0006281">
    <property type="term" value="P:DNA repair"/>
    <property type="evidence" value="ECO:0007669"/>
    <property type="project" value="InterPro"/>
</dbReference>
<protein>
    <submittedName>
        <fullName evidence="1">Uncharacterized protein</fullName>
    </submittedName>
</protein>
<name>A0A9D3WUW7_9SAUR</name>
<dbReference type="InterPro" id="IPR036631">
    <property type="entry name" value="MGMT_N_sf"/>
</dbReference>
<organism evidence="1 2">
    <name type="scientific">Mauremys mutica</name>
    <name type="common">yellowpond turtle</name>
    <dbReference type="NCBI Taxonomy" id="74926"/>
    <lineage>
        <taxon>Eukaryota</taxon>
        <taxon>Metazoa</taxon>
        <taxon>Chordata</taxon>
        <taxon>Craniata</taxon>
        <taxon>Vertebrata</taxon>
        <taxon>Euteleostomi</taxon>
        <taxon>Archelosauria</taxon>
        <taxon>Testudinata</taxon>
        <taxon>Testudines</taxon>
        <taxon>Cryptodira</taxon>
        <taxon>Durocryptodira</taxon>
        <taxon>Testudinoidea</taxon>
        <taxon>Geoemydidae</taxon>
        <taxon>Geoemydinae</taxon>
        <taxon>Mauremys</taxon>
    </lineage>
</organism>
<reference evidence="1" key="1">
    <citation type="submission" date="2021-09" db="EMBL/GenBank/DDBJ databases">
        <title>The genome of Mauremys mutica provides insights into the evolution of semi-aquatic lifestyle.</title>
        <authorList>
            <person name="Gong S."/>
            <person name="Gao Y."/>
        </authorList>
    </citation>
    <scope>NUCLEOTIDE SEQUENCE</scope>
    <source>
        <strain evidence="1">MM-2020</strain>
        <tissue evidence="1">Muscle</tissue>
    </source>
</reference>
<accession>A0A9D3WUW7</accession>
<gene>
    <name evidence="1" type="ORF">KIL84_003804</name>
</gene>
<dbReference type="Gene3D" id="3.30.160.70">
    <property type="entry name" value="Methylated DNA-protein cysteine methyltransferase domain"/>
    <property type="match status" value="1"/>
</dbReference>
<proteinExistence type="predicted"/>
<comment type="caution">
    <text evidence="1">The sequence shown here is derived from an EMBL/GenBank/DDBJ whole genome shotgun (WGS) entry which is preliminary data.</text>
</comment>
<keyword evidence="2" id="KW-1185">Reference proteome</keyword>
<dbReference type="GO" id="GO:0003908">
    <property type="term" value="F:methylated-DNA-[protein]-cysteine S-methyltransferase activity"/>
    <property type="evidence" value="ECO:0007669"/>
    <property type="project" value="InterPro"/>
</dbReference>
<dbReference type="SUPFAM" id="SSF53155">
    <property type="entry name" value="Methylated DNA-protein cysteine methyltransferase domain"/>
    <property type="match status" value="1"/>
</dbReference>
<dbReference type="EMBL" id="JAHDVG010000486">
    <property type="protein sequence ID" value="KAH1168321.1"/>
    <property type="molecule type" value="Genomic_DNA"/>
</dbReference>
<evidence type="ECO:0000313" key="1">
    <source>
        <dbReference type="EMBL" id="KAH1168321.1"/>
    </source>
</evidence>
<sequence length="69" mass="7791">MASRLHQKVALKDGKTQCKKMHVMLNSPVGRIEISGCGTGVHEIQFKENALLQNRYFCVLLILCISTWC</sequence>